<dbReference type="InterPro" id="IPR000210">
    <property type="entry name" value="BTB/POZ_dom"/>
</dbReference>
<feature type="domain" description="BTB" evidence="2">
    <location>
        <begin position="56"/>
        <end position="122"/>
    </location>
</feature>
<protein>
    <recommendedName>
        <fullName evidence="2">BTB domain-containing protein</fullName>
    </recommendedName>
</protein>
<dbReference type="Gene3D" id="3.30.710.10">
    <property type="entry name" value="Potassium Channel Kv1.1, Chain A"/>
    <property type="match status" value="1"/>
</dbReference>
<keyword evidence="4" id="KW-1185">Reference proteome</keyword>
<dbReference type="CDD" id="cd18186">
    <property type="entry name" value="BTB_POZ_ZBTB_KLHL-like"/>
    <property type="match status" value="1"/>
</dbReference>
<proteinExistence type="predicted"/>
<dbReference type="AlphaFoldDB" id="A0A4Y2BPA3"/>
<organism evidence="3 4">
    <name type="scientific">Araneus ventricosus</name>
    <name type="common">Orbweaver spider</name>
    <name type="synonym">Epeira ventricosa</name>
    <dbReference type="NCBI Taxonomy" id="182803"/>
    <lineage>
        <taxon>Eukaryota</taxon>
        <taxon>Metazoa</taxon>
        <taxon>Ecdysozoa</taxon>
        <taxon>Arthropoda</taxon>
        <taxon>Chelicerata</taxon>
        <taxon>Arachnida</taxon>
        <taxon>Araneae</taxon>
        <taxon>Araneomorphae</taxon>
        <taxon>Entelegynae</taxon>
        <taxon>Araneoidea</taxon>
        <taxon>Araneidae</taxon>
        <taxon>Araneus</taxon>
    </lineage>
</organism>
<gene>
    <name evidence="3" type="ORF">AVEN_219535_1</name>
</gene>
<dbReference type="SMART" id="SM00225">
    <property type="entry name" value="BTB"/>
    <property type="match status" value="1"/>
</dbReference>
<dbReference type="EMBL" id="BGPR01000093">
    <property type="protein sequence ID" value="GBL93429.1"/>
    <property type="molecule type" value="Genomic_DNA"/>
</dbReference>
<name>A0A4Y2BPA3_ARAVE</name>
<feature type="signal peptide" evidence="1">
    <location>
        <begin position="1"/>
        <end position="16"/>
    </location>
</feature>
<evidence type="ECO:0000256" key="1">
    <source>
        <dbReference type="SAM" id="SignalP"/>
    </source>
</evidence>
<dbReference type="PROSITE" id="PS50097">
    <property type="entry name" value="BTB"/>
    <property type="match status" value="1"/>
</dbReference>
<feature type="chain" id="PRO_5021204401" description="BTB domain-containing protein" evidence="1">
    <location>
        <begin position="17"/>
        <end position="217"/>
    </location>
</feature>
<dbReference type="OrthoDB" id="6499564at2759"/>
<dbReference type="Gene3D" id="1.25.40.420">
    <property type="match status" value="1"/>
</dbReference>
<dbReference type="Pfam" id="PF00651">
    <property type="entry name" value="BTB"/>
    <property type="match status" value="1"/>
</dbReference>
<dbReference type="InterPro" id="IPR011333">
    <property type="entry name" value="SKP1/BTB/POZ_sf"/>
</dbReference>
<evidence type="ECO:0000313" key="4">
    <source>
        <dbReference type="Proteomes" id="UP000499080"/>
    </source>
</evidence>
<evidence type="ECO:0000313" key="3">
    <source>
        <dbReference type="EMBL" id="GBL93429.1"/>
    </source>
</evidence>
<accession>A0A4Y2BPA3</accession>
<reference evidence="3 4" key="1">
    <citation type="journal article" date="2019" name="Sci. Rep.">
        <title>Orb-weaving spider Araneus ventricosus genome elucidates the spidroin gene catalogue.</title>
        <authorList>
            <person name="Kono N."/>
            <person name="Nakamura H."/>
            <person name="Ohtoshi R."/>
            <person name="Moran D.A.P."/>
            <person name="Shinohara A."/>
            <person name="Yoshida Y."/>
            <person name="Fujiwara M."/>
            <person name="Mori M."/>
            <person name="Tomita M."/>
            <person name="Arakawa K."/>
        </authorList>
    </citation>
    <scope>NUCLEOTIDE SEQUENCE [LARGE SCALE GENOMIC DNA]</scope>
</reference>
<dbReference type="SUPFAM" id="SSF54695">
    <property type="entry name" value="POZ domain"/>
    <property type="match status" value="1"/>
</dbReference>
<dbReference type="Proteomes" id="UP000499080">
    <property type="component" value="Unassembled WGS sequence"/>
</dbReference>
<keyword evidence="1" id="KW-0732">Signal</keyword>
<evidence type="ECO:0000259" key="2">
    <source>
        <dbReference type="PROSITE" id="PS50097"/>
    </source>
</evidence>
<comment type="caution">
    <text evidence="3">The sequence shown here is derived from an EMBL/GenBank/DDBJ whole genome shotgun (WGS) entry which is preliminary data.</text>
</comment>
<sequence length="217" mass="24670">MMKISILAIAVVVGICKFTSLPEKLYTAQIIRSNCDTRYIDIVTSMIELLESGTFSDFTIHVAGEKIRAHKAILAARSEFFNQRFQSGLAKKTNKIIVQELPSEAVKAMLRFMYAGEVDVNVLKYPAEVYTAACIFKLPLLQNILQRIFESNLNSDNAIKLLILANKHNDVILEEKALEFISKSGVYKRKPDDWVDFMENHPTLANKVVLFLNKKRQ</sequence>
<dbReference type="PANTHER" id="PTHR24413">
    <property type="entry name" value="SPECKLE-TYPE POZ PROTEIN"/>
    <property type="match status" value="1"/>
</dbReference>